<evidence type="ECO:0000313" key="4">
    <source>
        <dbReference type="Proteomes" id="UP000298663"/>
    </source>
</evidence>
<dbReference type="Pfam" id="PF25037">
    <property type="entry name" value="VPS13_C"/>
    <property type="match status" value="2"/>
</dbReference>
<gene>
    <name evidence="3" type="ORF">L596_011673</name>
</gene>
<evidence type="ECO:0000256" key="1">
    <source>
        <dbReference type="SAM" id="MobiDB-lite"/>
    </source>
</evidence>
<organism evidence="3 4">
    <name type="scientific">Steinernema carpocapsae</name>
    <name type="common">Entomopathogenic nematode</name>
    <dbReference type="NCBI Taxonomy" id="34508"/>
    <lineage>
        <taxon>Eukaryota</taxon>
        <taxon>Metazoa</taxon>
        <taxon>Ecdysozoa</taxon>
        <taxon>Nematoda</taxon>
        <taxon>Chromadorea</taxon>
        <taxon>Rhabditida</taxon>
        <taxon>Tylenchina</taxon>
        <taxon>Panagrolaimomorpha</taxon>
        <taxon>Strongyloidoidea</taxon>
        <taxon>Steinernematidae</taxon>
        <taxon>Steinernema</taxon>
    </lineage>
</organism>
<feature type="domain" description="Intermembrane lipid transfer protein VPS13-like C-terminal" evidence="2">
    <location>
        <begin position="97"/>
        <end position="172"/>
    </location>
</feature>
<sequence length="342" mass="39036">MSPELGAQRVEIDPSVEDDQSAISVSFFDDLSELSDPSTHSEGTPPTETPSADPSEDSAGQKIFKQCLVFNDAPMFPISAHLVYGKFNKLWTFLTNKHHEDHFVTYALTSSDTAFIVTDQRVIIAEKHPVSRFWRLMWQSSHGDIRNPELHESKNGIFIYSKNPKKKMFGLGESYGDLIKFKDANVANDIYNKLTEVMENHHESKEAKNSDAETLKNDRAAIVKTETSKTELKQATNAELLYKNFAEGLRILCECKLTKLPAPVQFLTHGHMFENCVHIATDKGIVQAKRDEWRNKWHVSWELPYAEIRKLERTKDNGVYIQMTGRKFTLLEFYDSDIADVS</sequence>
<comment type="caution">
    <text evidence="3">The sequence shown here is derived from an EMBL/GenBank/DDBJ whole genome shotgun (WGS) entry which is preliminary data.</text>
</comment>
<reference evidence="3 4" key="2">
    <citation type="journal article" date="2019" name="G3 (Bethesda)">
        <title>Hybrid Assembly of the Genome of the Entomopathogenic Nematode Steinernema carpocapsae Identifies the X-Chromosome.</title>
        <authorList>
            <person name="Serra L."/>
            <person name="Macchietto M."/>
            <person name="Macias-Munoz A."/>
            <person name="McGill C.J."/>
            <person name="Rodriguez I.M."/>
            <person name="Rodriguez B."/>
            <person name="Murad R."/>
            <person name="Mortazavi A."/>
        </authorList>
    </citation>
    <scope>NUCLEOTIDE SEQUENCE [LARGE SCALE GENOMIC DNA]</scope>
    <source>
        <strain evidence="3 4">ALL</strain>
    </source>
</reference>
<dbReference type="AlphaFoldDB" id="A0A4U5NVL3"/>
<protein>
    <recommendedName>
        <fullName evidence="2">Intermembrane lipid transfer protein VPS13-like C-terminal domain-containing protein</fullName>
    </recommendedName>
</protein>
<feature type="domain" description="Intermembrane lipid transfer protein VPS13-like C-terminal" evidence="2">
    <location>
        <begin position="245"/>
        <end position="325"/>
    </location>
</feature>
<accession>A0A4U5NVL3</accession>
<dbReference type="InterPro" id="IPR056748">
    <property type="entry name" value="VPS13-like_C"/>
</dbReference>
<dbReference type="Proteomes" id="UP000298663">
    <property type="component" value="Unassembled WGS sequence"/>
</dbReference>
<evidence type="ECO:0000313" key="3">
    <source>
        <dbReference type="EMBL" id="TKR87243.1"/>
    </source>
</evidence>
<keyword evidence="4" id="KW-1185">Reference proteome</keyword>
<evidence type="ECO:0000259" key="2">
    <source>
        <dbReference type="Pfam" id="PF25037"/>
    </source>
</evidence>
<name>A0A4U5NVL3_STECR</name>
<feature type="region of interest" description="Disordered" evidence="1">
    <location>
        <begin position="1"/>
        <end position="58"/>
    </location>
</feature>
<reference evidence="3 4" key="1">
    <citation type="journal article" date="2015" name="Genome Biol.">
        <title>Comparative genomics of Steinernema reveals deeply conserved gene regulatory networks.</title>
        <authorList>
            <person name="Dillman A.R."/>
            <person name="Macchietto M."/>
            <person name="Porter C.F."/>
            <person name="Rogers A."/>
            <person name="Williams B."/>
            <person name="Antoshechkin I."/>
            <person name="Lee M.M."/>
            <person name="Goodwin Z."/>
            <person name="Lu X."/>
            <person name="Lewis E.E."/>
            <person name="Goodrich-Blair H."/>
            <person name="Stock S.P."/>
            <person name="Adams B.J."/>
            <person name="Sternberg P.W."/>
            <person name="Mortazavi A."/>
        </authorList>
    </citation>
    <scope>NUCLEOTIDE SEQUENCE [LARGE SCALE GENOMIC DNA]</scope>
    <source>
        <strain evidence="3 4">ALL</strain>
    </source>
</reference>
<feature type="compositionally biased region" description="Polar residues" evidence="1">
    <location>
        <begin position="35"/>
        <end position="52"/>
    </location>
</feature>
<proteinExistence type="predicted"/>
<dbReference type="EMBL" id="AZBU02000003">
    <property type="protein sequence ID" value="TKR87243.1"/>
    <property type="molecule type" value="Genomic_DNA"/>
</dbReference>